<feature type="transmembrane region" description="Helical" evidence="1">
    <location>
        <begin position="202"/>
        <end position="225"/>
    </location>
</feature>
<dbReference type="PANTHER" id="PTHR23322:SF1">
    <property type="entry name" value="FAS-ASSOCIATED FACTOR 2"/>
    <property type="match status" value="1"/>
</dbReference>
<proteinExistence type="predicted"/>
<sequence>MDESSTTLLIEQFKAVTDISSDDNDEDISNLLRVHDYNMNNAISTYFDSGFTSVSGSNRNEVRDSREYSDTSVSVNEYSPAVDADVILPSTSGIASGASFHDIEDNTSRQRRPSFQTVNLQHQLYYDSFMPKLPKAPKLSNHWQLGLSLYNSRKQAEQLLEKSQEKEGEEDVDAKLLEVETINSTPSESNDINGGVRKSRPLWLLFLIIPQGFINALVSIAQFFLSPFFSSSLPLKRHRIIPKLFNYDHLQMDFIPKLSPSIKELAKTNLHIVDKHFNETFDKAMKEYKWLLVILLTPDDENPEEELETSFIDKFLLNSRVQTVFSKENSSIFIGSVNGSPECLELAQTYQVKRLPYVMLVANINNIPSIVYKCNLAPIFVTPGALPTTIDKIIRNILKQVEIYTPQLISDKFESQEMEQSRQIRQSQDDAYLQSLERDRQRKLERENSQWLKSLKTSFLKYHICLGEEEEYEDTPIRCAIKLPNGKRLLSRFSPLLTITQLYFHIEKHLYIAQLLEDGDFESEAEIHEKLALENLQPPSHKDGSEFTLEDYQTKFPWNFEVVQPYPKVVIASSKKKLSEVKELKSGANLLVEYTDDDTDDVDNEESNE</sequence>
<evidence type="ECO:0000256" key="1">
    <source>
        <dbReference type="SAM" id="Phobius"/>
    </source>
</evidence>
<comment type="caution">
    <text evidence="3">The sequence shown here is derived from an EMBL/GenBank/DDBJ whole genome shotgun (WGS) entry which is preliminary data.</text>
</comment>
<dbReference type="AlphaFoldDB" id="A0A9P8AHV1"/>
<keyword evidence="1" id="KW-1133">Transmembrane helix</keyword>
<dbReference type="EMBL" id="JAHMUF010000010">
    <property type="protein sequence ID" value="KAG7193752.1"/>
    <property type="molecule type" value="Genomic_DNA"/>
</dbReference>
<dbReference type="GO" id="GO:0005783">
    <property type="term" value="C:endoplasmic reticulum"/>
    <property type="evidence" value="ECO:0007669"/>
    <property type="project" value="TreeGrafter"/>
</dbReference>
<dbReference type="PANTHER" id="PTHR23322">
    <property type="entry name" value="FAS-ASSOCIATED PROTEIN"/>
    <property type="match status" value="1"/>
</dbReference>
<dbReference type="Gene3D" id="3.10.20.90">
    <property type="entry name" value="Phosphatidylinositol 3-kinase Catalytic Subunit, Chain A, domain 1"/>
    <property type="match status" value="1"/>
</dbReference>
<dbReference type="RefSeq" id="XP_043049300.1">
    <property type="nucleotide sequence ID" value="XM_043191288.1"/>
</dbReference>
<name>A0A9P8AHV1_9ASCO</name>
<dbReference type="Gene3D" id="1.10.8.10">
    <property type="entry name" value="DNA helicase RuvA subunit, C-terminal domain"/>
    <property type="match status" value="1"/>
</dbReference>
<evidence type="ECO:0000313" key="3">
    <source>
        <dbReference type="EMBL" id="KAG7193752.1"/>
    </source>
</evidence>
<evidence type="ECO:0000259" key="2">
    <source>
        <dbReference type="SMART" id="SM00166"/>
    </source>
</evidence>
<feature type="domain" description="UBX" evidence="2">
    <location>
        <begin position="467"/>
        <end position="593"/>
    </location>
</feature>
<dbReference type="Proteomes" id="UP000790833">
    <property type="component" value="Unassembled WGS sequence"/>
</dbReference>
<dbReference type="GeneID" id="66113817"/>
<dbReference type="GO" id="GO:0036503">
    <property type="term" value="P:ERAD pathway"/>
    <property type="evidence" value="ECO:0007669"/>
    <property type="project" value="TreeGrafter"/>
</dbReference>
<reference evidence="3" key="1">
    <citation type="submission" date="2021-03" db="EMBL/GenBank/DDBJ databases">
        <authorList>
            <person name="Palmer J.M."/>
        </authorList>
    </citation>
    <scope>NUCLEOTIDE SEQUENCE</scope>
    <source>
        <strain evidence="3">ARV_011</strain>
    </source>
</reference>
<evidence type="ECO:0000313" key="4">
    <source>
        <dbReference type="Proteomes" id="UP000790833"/>
    </source>
</evidence>
<dbReference type="InterPro" id="IPR001012">
    <property type="entry name" value="UBX_dom"/>
</dbReference>
<gene>
    <name evidence="3" type="ORF">KQ657_000443</name>
</gene>
<keyword evidence="1" id="KW-0812">Transmembrane</keyword>
<dbReference type="OrthoDB" id="1026733at2759"/>
<dbReference type="Pfam" id="PF14555">
    <property type="entry name" value="UBA_4"/>
    <property type="match status" value="1"/>
</dbReference>
<dbReference type="Pfam" id="PF00789">
    <property type="entry name" value="UBX"/>
    <property type="match status" value="1"/>
</dbReference>
<protein>
    <recommendedName>
        <fullName evidence="2">UBX domain-containing protein</fullName>
    </recommendedName>
</protein>
<keyword evidence="4" id="KW-1185">Reference proteome</keyword>
<accession>A0A9P8AHV1</accession>
<keyword evidence="1" id="KW-0472">Membrane</keyword>
<dbReference type="InterPro" id="IPR050730">
    <property type="entry name" value="UBX_domain-protein"/>
</dbReference>
<dbReference type="GO" id="GO:0043130">
    <property type="term" value="F:ubiquitin binding"/>
    <property type="evidence" value="ECO:0007669"/>
    <property type="project" value="TreeGrafter"/>
</dbReference>
<dbReference type="SMART" id="SM00166">
    <property type="entry name" value="UBX"/>
    <property type="match status" value="1"/>
</dbReference>
<organism evidence="3 4">
    <name type="scientific">Scheffersomyces spartinae</name>
    <dbReference type="NCBI Taxonomy" id="45513"/>
    <lineage>
        <taxon>Eukaryota</taxon>
        <taxon>Fungi</taxon>
        <taxon>Dikarya</taxon>
        <taxon>Ascomycota</taxon>
        <taxon>Saccharomycotina</taxon>
        <taxon>Pichiomycetes</taxon>
        <taxon>Debaryomycetaceae</taxon>
        <taxon>Scheffersomyces</taxon>
    </lineage>
</organism>